<reference evidence="5" key="1">
    <citation type="submission" date="2012-11" db="EMBL/GenBank/DDBJ databases">
        <authorList>
            <person name="Lucero-Rivera Y.E."/>
            <person name="Tovar-Ramirez D."/>
        </authorList>
    </citation>
    <scope>NUCLEOTIDE SEQUENCE [LARGE SCALE GENOMIC DNA]</scope>
    <source>
        <strain evidence="5">Araruama</strain>
    </source>
</reference>
<dbReference type="InterPro" id="IPR000182">
    <property type="entry name" value="GNAT_dom"/>
</dbReference>
<organism evidence="4 5">
    <name type="scientific">Candidatus Magnetoglobus multicellularis str. Araruama</name>
    <dbReference type="NCBI Taxonomy" id="890399"/>
    <lineage>
        <taxon>Bacteria</taxon>
        <taxon>Pseudomonadati</taxon>
        <taxon>Thermodesulfobacteriota</taxon>
        <taxon>Desulfobacteria</taxon>
        <taxon>Desulfobacterales</taxon>
        <taxon>Desulfobacteraceae</taxon>
        <taxon>Candidatus Magnetoglobus</taxon>
    </lineage>
</organism>
<dbReference type="AlphaFoldDB" id="A0A1V1PHL2"/>
<dbReference type="Proteomes" id="UP000189670">
    <property type="component" value="Unassembled WGS sequence"/>
</dbReference>
<comment type="caution">
    <text evidence="4">The sequence shown here is derived from an EMBL/GenBank/DDBJ whole genome shotgun (WGS) entry which is preliminary data.</text>
</comment>
<evidence type="ECO:0000259" key="3">
    <source>
        <dbReference type="PROSITE" id="PS51186"/>
    </source>
</evidence>
<evidence type="ECO:0000256" key="2">
    <source>
        <dbReference type="ARBA" id="ARBA00023315"/>
    </source>
</evidence>
<dbReference type="GO" id="GO:0008080">
    <property type="term" value="F:N-acetyltransferase activity"/>
    <property type="evidence" value="ECO:0007669"/>
    <property type="project" value="UniProtKB-ARBA"/>
</dbReference>
<dbReference type="EMBL" id="ATBP01000014">
    <property type="protein sequence ID" value="ETR74278.1"/>
    <property type="molecule type" value="Genomic_DNA"/>
</dbReference>
<dbReference type="PANTHER" id="PTHR10908:SF0">
    <property type="entry name" value="SEROTONIN N-ACETYLTRANSFERASE"/>
    <property type="match status" value="1"/>
</dbReference>
<dbReference type="InterPro" id="IPR051635">
    <property type="entry name" value="SNAT-like"/>
</dbReference>
<feature type="domain" description="N-acetyltransferase" evidence="3">
    <location>
        <begin position="3"/>
        <end position="167"/>
    </location>
</feature>
<accession>A0A1V1PHL2</accession>
<evidence type="ECO:0000313" key="5">
    <source>
        <dbReference type="Proteomes" id="UP000189670"/>
    </source>
</evidence>
<gene>
    <name evidence="4" type="ORF">OMM_00336</name>
</gene>
<evidence type="ECO:0000256" key="1">
    <source>
        <dbReference type="ARBA" id="ARBA00022679"/>
    </source>
</evidence>
<dbReference type="InterPro" id="IPR016181">
    <property type="entry name" value="Acyl_CoA_acyltransferase"/>
</dbReference>
<sequence>MSLNFRGAKIHDLPDILHIEKSIEVDHAANRHTLVDRLNMFPDGFRVVTTNQTPVGYIESCVWNIHSFDRYEEICQFSKFHSRNGTILFIIFVGVAVDFQNMGIGSLLLNDLISIVNKQMPHIQRIQLVSKEQYVDTFYGKNGFTLVKRLPDYLPEYGGVLMEKCFPFL</sequence>
<dbReference type="Pfam" id="PF00583">
    <property type="entry name" value="Acetyltransf_1"/>
    <property type="match status" value="1"/>
</dbReference>
<keyword evidence="1 4" id="KW-0808">Transferase</keyword>
<name>A0A1V1PHL2_9BACT</name>
<protein>
    <submittedName>
        <fullName evidence="4">Ribosomal-protein-alanine N-acetyltransferase</fullName>
    </submittedName>
</protein>
<keyword evidence="2" id="KW-0012">Acyltransferase</keyword>
<dbReference type="SUPFAM" id="SSF55729">
    <property type="entry name" value="Acyl-CoA N-acyltransferases (Nat)"/>
    <property type="match status" value="1"/>
</dbReference>
<evidence type="ECO:0000313" key="4">
    <source>
        <dbReference type="EMBL" id="ETR74278.1"/>
    </source>
</evidence>
<dbReference type="PROSITE" id="PS51186">
    <property type="entry name" value="GNAT"/>
    <property type="match status" value="1"/>
</dbReference>
<dbReference type="CDD" id="cd04301">
    <property type="entry name" value="NAT_SF"/>
    <property type="match status" value="1"/>
</dbReference>
<dbReference type="Gene3D" id="3.40.630.30">
    <property type="match status" value="1"/>
</dbReference>
<dbReference type="PANTHER" id="PTHR10908">
    <property type="entry name" value="SEROTONIN N-ACETYLTRANSFERASE"/>
    <property type="match status" value="1"/>
</dbReference>
<proteinExistence type="predicted"/>